<dbReference type="RefSeq" id="WP_101896141.1">
    <property type="nucleotide sequence ID" value="NZ_CP022684.1"/>
</dbReference>
<dbReference type="EC" id="2.3.2.29" evidence="4"/>
<dbReference type="InterPro" id="IPR030700">
    <property type="entry name" value="N-end_Aminoacyl_Trfase"/>
</dbReference>
<reference evidence="8" key="1">
    <citation type="submission" date="2017-08" db="EMBL/GenBank/DDBJ databases">
        <title>Direct submision.</title>
        <authorList>
            <person name="Kim S.-J."/>
            <person name="Rhee S.-K."/>
        </authorList>
    </citation>
    <scope>NUCLEOTIDE SEQUENCE [LARGE SCALE GENOMIC DNA]</scope>
    <source>
        <strain evidence="8">GI5</strain>
    </source>
</reference>
<evidence type="ECO:0000313" key="7">
    <source>
        <dbReference type="EMBL" id="AUM14772.1"/>
    </source>
</evidence>
<dbReference type="EMBL" id="CP022684">
    <property type="protein sequence ID" value="AUM14772.1"/>
    <property type="molecule type" value="Genomic_DNA"/>
</dbReference>
<dbReference type="NCBIfam" id="NF002345">
    <property type="entry name" value="PRK01305.2-2"/>
    <property type="match status" value="1"/>
</dbReference>
<dbReference type="NCBIfam" id="NF002346">
    <property type="entry name" value="PRK01305.2-3"/>
    <property type="match status" value="1"/>
</dbReference>
<comment type="function">
    <text evidence="4">Functions in the N-end rule pathway of protein degradation where it conjugates Leu from its aminoacyl-tRNA to the N-termini of proteins containing an N-terminal aspartate or glutamate.</text>
</comment>
<feature type="domain" description="N-end rule aminoacyl transferase C-terminal" evidence="6">
    <location>
        <begin position="105"/>
        <end position="227"/>
    </location>
</feature>
<evidence type="ECO:0000256" key="1">
    <source>
        <dbReference type="ARBA" id="ARBA00022490"/>
    </source>
</evidence>
<dbReference type="OrthoDB" id="9782022at2"/>
<evidence type="ECO:0000259" key="6">
    <source>
        <dbReference type="Pfam" id="PF04377"/>
    </source>
</evidence>
<name>A0A2K9LR56_9GAMM</name>
<evidence type="ECO:0000256" key="4">
    <source>
        <dbReference type="HAMAP-Rule" id="MF_00689"/>
    </source>
</evidence>
<keyword evidence="2 4" id="KW-0808">Transferase</keyword>
<dbReference type="PIRSF" id="PIRSF037208">
    <property type="entry name" value="ATE_pro_prd"/>
    <property type="match status" value="1"/>
</dbReference>
<gene>
    <name evidence="4" type="primary">bpt</name>
    <name evidence="7" type="ORF">Kalk_21095</name>
</gene>
<dbReference type="NCBIfam" id="NF002342">
    <property type="entry name" value="PRK01305.1-3"/>
    <property type="match status" value="1"/>
</dbReference>
<dbReference type="NCBIfam" id="NF002341">
    <property type="entry name" value="PRK01305.1-1"/>
    <property type="match status" value="1"/>
</dbReference>
<dbReference type="GO" id="GO:0005737">
    <property type="term" value="C:cytoplasm"/>
    <property type="evidence" value="ECO:0007669"/>
    <property type="project" value="UniProtKB-SubCell"/>
</dbReference>
<comment type="subcellular location">
    <subcellularLocation>
        <location evidence="4">Cytoplasm</location>
    </subcellularLocation>
</comment>
<keyword evidence="1 4" id="KW-0963">Cytoplasm</keyword>
<dbReference type="PANTHER" id="PTHR21367:SF1">
    <property type="entry name" value="ARGINYL-TRNA--PROTEIN TRANSFERASE 1"/>
    <property type="match status" value="1"/>
</dbReference>
<protein>
    <recommendedName>
        <fullName evidence="4">Aspartate/glutamate leucyltransferase</fullName>
        <ecNumber evidence="4">2.3.2.29</ecNumber>
    </recommendedName>
</protein>
<comment type="catalytic activity">
    <reaction evidence="4">
        <text>N-terminal L-glutamyl-[protein] + L-leucyl-tRNA(Leu) = N-terminal L-leucyl-L-glutamyl-[protein] + tRNA(Leu) + H(+)</text>
        <dbReference type="Rhea" id="RHEA:50412"/>
        <dbReference type="Rhea" id="RHEA-COMP:9613"/>
        <dbReference type="Rhea" id="RHEA-COMP:9622"/>
        <dbReference type="Rhea" id="RHEA-COMP:12664"/>
        <dbReference type="Rhea" id="RHEA-COMP:12668"/>
        <dbReference type="ChEBI" id="CHEBI:15378"/>
        <dbReference type="ChEBI" id="CHEBI:64721"/>
        <dbReference type="ChEBI" id="CHEBI:78442"/>
        <dbReference type="ChEBI" id="CHEBI:78494"/>
        <dbReference type="ChEBI" id="CHEBI:133041"/>
        <dbReference type="EC" id="2.3.2.29"/>
    </reaction>
</comment>
<dbReference type="GO" id="GO:0004057">
    <property type="term" value="F:arginyl-tRNA--protein transferase activity"/>
    <property type="evidence" value="ECO:0007669"/>
    <property type="project" value="InterPro"/>
</dbReference>
<dbReference type="GO" id="GO:0008914">
    <property type="term" value="F:leucyl-tRNA--protein transferase activity"/>
    <property type="evidence" value="ECO:0007669"/>
    <property type="project" value="UniProtKB-UniRule"/>
</dbReference>
<dbReference type="InterPro" id="IPR007471">
    <property type="entry name" value="N-end_Aminoacyl_Trfase_N"/>
</dbReference>
<keyword evidence="3 4" id="KW-0012">Acyltransferase</keyword>
<feature type="domain" description="N-end aminoacyl transferase N-terminal" evidence="5">
    <location>
        <begin position="15"/>
        <end position="85"/>
    </location>
</feature>
<organism evidence="7 8">
    <name type="scientific">Ketobacter alkanivorans</name>
    <dbReference type="NCBI Taxonomy" id="1917421"/>
    <lineage>
        <taxon>Bacteria</taxon>
        <taxon>Pseudomonadati</taxon>
        <taxon>Pseudomonadota</taxon>
        <taxon>Gammaproteobacteria</taxon>
        <taxon>Pseudomonadales</taxon>
        <taxon>Ketobacteraceae</taxon>
        <taxon>Ketobacter</taxon>
    </lineage>
</organism>
<evidence type="ECO:0000256" key="2">
    <source>
        <dbReference type="ARBA" id="ARBA00022679"/>
    </source>
</evidence>
<dbReference type="KEGG" id="kak:Kalk_21095"/>
<dbReference type="PANTHER" id="PTHR21367">
    <property type="entry name" value="ARGININE-TRNA-PROTEIN TRANSFERASE 1"/>
    <property type="match status" value="1"/>
</dbReference>
<evidence type="ECO:0000256" key="3">
    <source>
        <dbReference type="ARBA" id="ARBA00023315"/>
    </source>
</evidence>
<dbReference type="InterPro" id="IPR017138">
    <property type="entry name" value="Asp_Glu_LeuTrfase"/>
</dbReference>
<comment type="similarity">
    <text evidence="4">Belongs to the R-transferase family. Bpt subfamily.</text>
</comment>
<dbReference type="Pfam" id="PF04377">
    <property type="entry name" value="ATE_C"/>
    <property type="match status" value="1"/>
</dbReference>
<dbReference type="SUPFAM" id="SSF55729">
    <property type="entry name" value="Acyl-CoA N-acyltransferases (Nat)"/>
    <property type="match status" value="1"/>
</dbReference>
<dbReference type="HAMAP" id="MF_00689">
    <property type="entry name" value="Bpt"/>
    <property type="match status" value="1"/>
</dbReference>
<dbReference type="InterPro" id="IPR007472">
    <property type="entry name" value="N-end_Aminoacyl_Trfase_C"/>
</dbReference>
<proteinExistence type="inferred from homology"/>
<comment type="catalytic activity">
    <reaction evidence="4">
        <text>N-terminal L-aspartyl-[protein] + L-leucyl-tRNA(Leu) = N-terminal L-leucyl-L-aspartyl-[protein] + tRNA(Leu) + H(+)</text>
        <dbReference type="Rhea" id="RHEA:50420"/>
        <dbReference type="Rhea" id="RHEA-COMP:9613"/>
        <dbReference type="Rhea" id="RHEA-COMP:9622"/>
        <dbReference type="Rhea" id="RHEA-COMP:12669"/>
        <dbReference type="Rhea" id="RHEA-COMP:12674"/>
        <dbReference type="ChEBI" id="CHEBI:15378"/>
        <dbReference type="ChEBI" id="CHEBI:64720"/>
        <dbReference type="ChEBI" id="CHEBI:78442"/>
        <dbReference type="ChEBI" id="CHEBI:78494"/>
        <dbReference type="ChEBI" id="CHEBI:133042"/>
        <dbReference type="EC" id="2.3.2.29"/>
    </reaction>
</comment>
<accession>A0A2K9LR56</accession>
<dbReference type="Pfam" id="PF04376">
    <property type="entry name" value="ATE_N"/>
    <property type="match status" value="1"/>
</dbReference>
<dbReference type="Proteomes" id="UP000235116">
    <property type="component" value="Chromosome"/>
</dbReference>
<evidence type="ECO:0000259" key="5">
    <source>
        <dbReference type="Pfam" id="PF04376"/>
    </source>
</evidence>
<dbReference type="GO" id="GO:0071596">
    <property type="term" value="P:ubiquitin-dependent protein catabolic process via the N-end rule pathway"/>
    <property type="evidence" value="ECO:0007669"/>
    <property type="project" value="InterPro"/>
</dbReference>
<evidence type="ECO:0000313" key="8">
    <source>
        <dbReference type="Proteomes" id="UP000235116"/>
    </source>
</evidence>
<dbReference type="AlphaFoldDB" id="A0A2K9LR56"/>
<sequence>MTDLAAVKFFVTPLHQCSYLPRNDAITLFADPKANLDHNLYSELSEVGFRRSGNYLYRPHCRQCSACIPVRIPVEHYHLSRKHKRIWNRNSDLSIKQVPAEFNDEHYELYARYIEAKHRDGDMYPPTPEQYESFLLSDWGKTCFFEFRDPQGKLLAVAVSDIMENGLSAVYTYYCTESSKRSLGVMAVLWQIEETKRMGLPALYLGYWIKDCQKMKYKTEYRPLEMYVNNHWVSVSL</sequence>
<dbReference type="InterPro" id="IPR016181">
    <property type="entry name" value="Acyl_CoA_acyltransferase"/>
</dbReference>
<keyword evidence="8" id="KW-1185">Reference proteome</keyword>